<feature type="region of interest" description="Disordered" evidence="9">
    <location>
        <begin position="1"/>
        <end position="107"/>
    </location>
</feature>
<name>A0A518BJ75_9BACT</name>
<dbReference type="GO" id="GO:0005524">
    <property type="term" value="F:ATP binding"/>
    <property type="evidence" value="ECO:0007669"/>
    <property type="project" value="UniProtKB-UniRule"/>
</dbReference>
<keyword evidence="7" id="KW-0547">Nucleotide-binding</keyword>
<dbReference type="Proteomes" id="UP000316921">
    <property type="component" value="Chromosome"/>
</dbReference>
<dbReference type="NCBIfam" id="NF006886">
    <property type="entry name" value="PRK09376.1"/>
    <property type="match status" value="1"/>
</dbReference>
<evidence type="ECO:0000256" key="4">
    <source>
        <dbReference type="ARBA" id="ARBA00022884"/>
    </source>
</evidence>
<evidence type="ECO:0000256" key="6">
    <source>
        <dbReference type="ARBA" id="ARBA00023163"/>
    </source>
</evidence>
<organism evidence="11 12">
    <name type="scientific">Engelhardtia mirabilis</name>
    <dbReference type="NCBI Taxonomy" id="2528011"/>
    <lineage>
        <taxon>Bacteria</taxon>
        <taxon>Pseudomonadati</taxon>
        <taxon>Planctomycetota</taxon>
        <taxon>Planctomycetia</taxon>
        <taxon>Planctomycetia incertae sedis</taxon>
        <taxon>Engelhardtia</taxon>
    </lineage>
</organism>
<dbReference type="RefSeq" id="WP_419192336.1">
    <property type="nucleotide sequence ID" value="NZ_CP036287.1"/>
</dbReference>
<dbReference type="Gene3D" id="2.40.50.140">
    <property type="entry name" value="Nucleic acid-binding proteins"/>
    <property type="match status" value="1"/>
</dbReference>
<feature type="compositionally biased region" description="Gly residues" evidence="9">
    <location>
        <begin position="36"/>
        <end position="57"/>
    </location>
</feature>
<protein>
    <recommendedName>
        <fullName evidence="7">Transcription termination factor Rho</fullName>
        <ecNumber evidence="7">3.6.4.-</ecNumber>
    </recommendedName>
    <alternativeName>
        <fullName evidence="7">ATP-dependent helicase Rho</fullName>
    </alternativeName>
</protein>
<proteinExistence type="inferred from homology"/>
<dbReference type="EMBL" id="CP036287">
    <property type="protein sequence ID" value="QDU67027.1"/>
    <property type="molecule type" value="Genomic_DNA"/>
</dbReference>
<dbReference type="SMART" id="SM00382">
    <property type="entry name" value="AAA"/>
    <property type="match status" value="1"/>
</dbReference>
<dbReference type="GO" id="GO:0003723">
    <property type="term" value="F:RNA binding"/>
    <property type="evidence" value="ECO:0007669"/>
    <property type="project" value="UniProtKB-UniRule"/>
</dbReference>
<accession>A0A518BJ75</accession>
<dbReference type="GO" id="GO:0008186">
    <property type="term" value="F:ATP-dependent activity, acting on RNA"/>
    <property type="evidence" value="ECO:0007669"/>
    <property type="project" value="InterPro"/>
</dbReference>
<sequence>MADGDSSGGPGGRSRRRRRRNRGGGRGDDERPSGAQQGGQGKGAQGHRQGQGQGGKQAYGKHKGGPKHHGSQKPHTAHKHGGQDHKHGGQDSSALKHGGPKPGQAIGECEGLLVTDKGNHGKLRQKKNYYLPDNKTDVHVAPRTIEKYKLRDGCLVKGKYGAGYGKHQFDLYEVLEIDGRPPAESMTLRPFKSLTSIDPDFHYAVGDFTKDTCMRVMDMICPVGRGSRGLIVAPPRSGKTTLMRKFAKAIEDFYPDVHLIVLLVDERPEEATEWSRSTKGEVYVSTNDELPKRHVELCEVVWKRCQRLVELGEDVILLLDSITRMARAYNNVQGNSGKTMSGGLDSRAMERPKQFFGSARNTETAGSLTILGTTLIETGSQMDRVIFEEFKGTGNMELVLSRKLADRRIYPAIDIERSGTRKEEKLHSAVRLRRITTLRRVLARMNFIEAMELLVTKLDDIERNDDFLARFDVDPEA</sequence>
<dbReference type="InterPro" id="IPR003593">
    <property type="entry name" value="AAA+_ATPase"/>
</dbReference>
<dbReference type="SUPFAM" id="SSF52540">
    <property type="entry name" value="P-loop containing nucleoside triphosphate hydrolases"/>
    <property type="match status" value="1"/>
</dbReference>
<evidence type="ECO:0000256" key="2">
    <source>
        <dbReference type="ARBA" id="ARBA00022801"/>
    </source>
</evidence>
<evidence type="ECO:0000256" key="5">
    <source>
        <dbReference type="ARBA" id="ARBA00023015"/>
    </source>
</evidence>
<feature type="compositionally biased region" description="Basic residues" evidence="9">
    <location>
        <begin position="13"/>
        <end position="23"/>
    </location>
</feature>
<gene>
    <name evidence="7" type="primary">rho</name>
    <name evidence="11" type="ORF">Pla133_21050</name>
</gene>
<dbReference type="GO" id="GO:0004386">
    <property type="term" value="F:helicase activity"/>
    <property type="evidence" value="ECO:0007669"/>
    <property type="project" value="UniProtKB-UniRule"/>
</dbReference>
<keyword evidence="7" id="KW-0067">ATP-binding</keyword>
<comment type="subunit">
    <text evidence="7">Homohexamer. The homohexamer assembles into an open ring structure.</text>
</comment>
<dbReference type="InterPro" id="IPR012340">
    <property type="entry name" value="NA-bd_OB-fold"/>
</dbReference>
<dbReference type="InterPro" id="IPR011113">
    <property type="entry name" value="Rho_RNA-bd"/>
</dbReference>
<feature type="binding site" evidence="7">
    <location>
        <begin position="224"/>
        <end position="229"/>
    </location>
    <ligand>
        <name>ATP</name>
        <dbReference type="ChEBI" id="CHEBI:30616"/>
    </ligand>
</feature>
<dbReference type="KEGG" id="pbap:Pla133_21050"/>
<evidence type="ECO:0000256" key="1">
    <source>
        <dbReference type="ARBA" id="ARBA00022472"/>
    </source>
</evidence>
<keyword evidence="3 7" id="KW-0347">Helicase</keyword>
<evidence type="ECO:0000313" key="11">
    <source>
        <dbReference type="EMBL" id="QDU67027.1"/>
    </source>
</evidence>
<dbReference type="EC" id="3.6.4.-" evidence="7"/>
<feature type="binding site" evidence="7">
    <location>
        <begin position="236"/>
        <end position="241"/>
    </location>
    <ligand>
        <name>ATP</name>
        <dbReference type="ChEBI" id="CHEBI:30616"/>
    </ligand>
</feature>
<keyword evidence="4 7" id="KW-0694">RNA-binding</keyword>
<feature type="compositionally biased region" description="Gly residues" evidence="9">
    <location>
        <begin position="1"/>
        <end position="12"/>
    </location>
</feature>
<comment type="similarity">
    <text evidence="7 8">Belongs to the Rho family.</text>
</comment>
<dbReference type="PANTHER" id="PTHR46425:SF1">
    <property type="entry name" value="TRANSCRIPTION TERMINATION FACTOR RHO"/>
    <property type="match status" value="1"/>
</dbReference>
<feature type="compositionally biased region" description="Basic residues" evidence="9">
    <location>
        <begin position="59"/>
        <end position="80"/>
    </location>
</feature>
<keyword evidence="1 7" id="KW-0806">Transcription termination</keyword>
<dbReference type="GO" id="GO:0006353">
    <property type="term" value="P:DNA-templated transcription termination"/>
    <property type="evidence" value="ECO:0007669"/>
    <property type="project" value="UniProtKB-UniRule"/>
</dbReference>
<evidence type="ECO:0000256" key="9">
    <source>
        <dbReference type="SAM" id="MobiDB-lite"/>
    </source>
</evidence>
<keyword evidence="6 7" id="KW-0804">Transcription</keyword>
<dbReference type="Gene3D" id="3.40.50.300">
    <property type="entry name" value="P-loop containing nucleotide triphosphate hydrolases"/>
    <property type="match status" value="1"/>
</dbReference>
<dbReference type="InterPro" id="IPR000194">
    <property type="entry name" value="ATPase_F1/V1/A1_a/bsu_nucl-bd"/>
</dbReference>
<dbReference type="GO" id="GO:0016787">
    <property type="term" value="F:hydrolase activity"/>
    <property type="evidence" value="ECO:0007669"/>
    <property type="project" value="UniProtKB-KW"/>
</dbReference>
<evidence type="ECO:0000256" key="7">
    <source>
        <dbReference type="HAMAP-Rule" id="MF_01884"/>
    </source>
</evidence>
<reference evidence="11 12" key="1">
    <citation type="submission" date="2019-02" db="EMBL/GenBank/DDBJ databases">
        <title>Deep-cultivation of Planctomycetes and their phenomic and genomic characterization uncovers novel biology.</title>
        <authorList>
            <person name="Wiegand S."/>
            <person name="Jogler M."/>
            <person name="Boedeker C."/>
            <person name="Pinto D."/>
            <person name="Vollmers J."/>
            <person name="Rivas-Marin E."/>
            <person name="Kohn T."/>
            <person name="Peeters S.H."/>
            <person name="Heuer A."/>
            <person name="Rast P."/>
            <person name="Oberbeckmann S."/>
            <person name="Bunk B."/>
            <person name="Jeske O."/>
            <person name="Meyerdierks A."/>
            <person name="Storesund J.E."/>
            <person name="Kallscheuer N."/>
            <person name="Luecker S."/>
            <person name="Lage O.M."/>
            <person name="Pohl T."/>
            <person name="Merkel B.J."/>
            <person name="Hornburger P."/>
            <person name="Mueller R.-W."/>
            <person name="Bruemmer F."/>
            <person name="Labrenz M."/>
            <person name="Spormann A.M."/>
            <person name="Op den Camp H."/>
            <person name="Overmann J."/>
            <person name="Amann R."/>
            <person name="Jetten M.S.M."/>
            <person name="Mascher T."/>
            <person name="Medema M.H."/>
            <person name="Devos D.P."/>
            <person name="Kaster A.-K."/>
            <person name="Ovreas L."/>
            <person name="Rohde M."/>
            <person name="Galperin M.Y."/>
            <person name="Jogler C."/>
        </authorList>
    </citation>
    <scope>NUCLEOTIDE SEQUENCE [LARGE SCALE GENOMIC DNA]</scope>
    <source>
        <strain evidence="11 12">Pla133</strain>
    </source>
</reference>
<dbReference type="InterPro" id="IPR027417">
    <property type="entry name" value="P-loop_NTPase"/>
</dbReference>
<feature type="domain" description="Rho RNA-BD" evidence="10">
    <location>
        <begin position="106"/>
        <end position="181"/>
    </location>
</feature>
<evidence type="ECO:0000313" key="12">
    <source>
        <dbReference type="Proteomes" id="UP000316921"/>
    </source>
</evidence>
<keyword evidence="2 7" id="KW-0378">Hydrolase</keyword>
<dbReference type="PROSITE" id="PS51856">
    <property type="entry name" value="RHO_RNA_BD"/>
    <property type="match status" value="1"/>
</dbReference>
<dbReference type="HAMAP" id="MF_01884">
    <property type="entry name" value="Rho"/>
    <property type="match status" value="1"/>
</dbReference>
<dbReference type="Pfam" id="PF00006">
    <property type="entry name" value="ATP-synt_ab"/>
    <property type="match status" value="1"/>
</dbReference>
<keyword evidence="12" id="KW-1185">Reference proteome</keyword>
<evidence type="ECO:0000256" key="3">
    <source>
        <dbReference type="ARBA" id="ARBA00022806"/>
    </source>
</evidence>
<comment type="function">
    <text evidence="7">Facilitates transcription termination by a mechanism that involves Rho binding to the nascent RNA, activation of Rho's RNA-dependent ATPase activity, and release of the mRNA from the DNA template.</text>
</comment>
<dbReference type="AlphaFoldDB" id="A0A518BJ75"/>
<comment type="caution">
    <text evidence="7">Lacks conserved residue(s) required for the propagation of feature annotation.</text>
</comment>
<feature type="binding site" evidence="7">
    <location>
        <position position="267"/>
    </location>
    <ligand>
        <name>ATP</name>
        <dbReference type="ChEBI" id="CHEBI:30616"/>
    </ligand>
</feature>
<dbReference type="PANTHER" id="PTHR46425">
    <property type="entry name" value="TRANSCRIPTION TERMINATION FACTOR RHO"/>
    <property type="match status" value="1"/>
</dbReference>
<evidence type="ECO:0000259" key="10">
    <source>
        <dbReference type="PROSITE" id="PS51856"/>
    </source>
</evidence>
<dbReference type="InterPro" id="IPR004665">
    <property type="entry name" value="Term_rho"/>
</dbReference>
<evidence type="ECO:0000256" key="8">
    <source>
        <dbReference type="PROSITE-ProRule" id="PRU01203"/>
    </source>
</evidence>
<keyword evidence="5 7" id="KW-0805">Transcription regulation</keyword>